<sequence>MTKHLNSRYDRILKNCSILEDSSYLCEYMPIAWVLIAFTMRKCLRIRVDFDVAASLKSIADIIWAFRGRKTSNK</sequence>
<comment type="caution">
    <text evidence="1">The sequence shown here is derived from an EMBL/GenBank/DDBJ whole genome shotgun (WGS) entry which is preliminary data.</text>
</comment>
<dbReference type="AlphaFoldDB" id="A0A4S2AN53"/>
<name>A0A4S2AN53_9BACE</name>
<gene>
    <name evidence="1" type="ORF">E5356_10890</name>
</gene>
<evidence type="ECO:0000313" key="2">
    <source>
        <dbReference type="Proteomes" id="UP000305751"/>
    </source>
</evidence>
<reference evidence="1 2" key="1">
    <citation type="submission" date="2019-04" db="EMBL/GenBank/DDBJ databases">
        <title>Microbes associate with the intestines of laboratory mice.</title>
        <authorList>
            <person name="Navarre W."/>
            <person name="Wong E."/>
            <person name="Huang K."/>
            <person name="Tropini C."/>
            <person name="Ng K."/>
            <person name="Yu B."/>
        </authorList>
    </citation>
    <scope>NUCLEOTIDE SEQUENCE [LARGE SCALE GENOMIC DNA]</scope>
    <source>
        <strain evidence="1 2">NM70_E10</strain>
    </source>
</reference>
<organism evidence="1 2">
    <name type="scientific">Bacteroides acidifaciens</name>
    <dbReference type="NCBI Taxonomy" id="85831"/>
    <lineage>
        <taxon>Bacteria</taxon>
        <taxon>Pseudomonadati</taxon>
        <taxon>Bacteroidota</taxon>
        <taxon>Bacteroidia</taxon>
        <taxon>Bacteroidales</taxon>
        <taxon>Bacteroidaceae</taxon>
        <taxon>Bacteroides</taxon>
    </lineage>
</organism>
<dbReference type="RefSeq" id="WP_136014332.1">
    <property type="nucleotide sequence ID" value="NZ_BLLS01000065.1"/>
</dbReference>
<protein>
    <submittedName>
        <fullName evidence="1">Uncharacterized protein</fullName>
    </submittedName>
</protein>
<evidence type="ECO:0000313" key="1">
    <source>
        <dbReference type="EMBL" id="TGY02403.1"/>
    </source>
</evidence>
<accession>A0A4S2AN53</accession>
<dbReference type="EMBL" id="SRZA01000030">
    <property type="protein sequence ID" value="TGY02403.1"/>
    <property type="molecule type" value="Genomic_DNA"/>
</dbReference>
<dbReference type="Proteomes" id="UP000305751">
    <property type="component" value="Unassembled WGS sequence"/>
</dbReference>
<keyword evidence="2" id="KW-1185">Reference proteome</keyword>
<proteinExistence type="predicted"/>